<comment type="similarity">
    <text evidence="3">Belongs to the acyl carrier protein (ACP) family.</text>
</comment>
<reference evidence="16" key="1">
    <citation type="submission" date="2023-06" db="EMBL/GenBank/DDBJ databases">
        <authorList>
            <consortium name="Lawrence Berkeley National Laboratory"/>
            <person name="Ahrendt S."/>
            <person name="Sahu N."/>
            <person name="Indic B."/>
            <person name="Wong-Bajracharya J."/>
            <person name="Merenyi Z."/>
            <person name="Ke H.-M."/>
            <person name="Monk M."/>
            <person name="Kocsube S."/>
            <person name="Drula E."/>
            <person name="Lipzen A."/>
            <person name="Balint B."/>
            <person name="Henrissat B."/>
            <person name="Andreopoulos B."/>
            <person name="Martin F.M."/>
            <person name="Harder C.B."/>
            <person name="Rigling D."/>
            <person name="Ford K.L."/>
            <person name="Foster G.D."/>
            <person name="Pangilinan J."/>
            <person name="Papanicolaou A."/>
            <person name="Barry K."/>
            <person name="LaButti K."/>
            <person name="Viragh M."/>
            <person name="Koriabine M."/>
            <person name="Yan M."/>
            <person name="Riley R."/>
            <person name="Champramary S."/>
            <person name="Plett K.L."/>
            <person name="Tsai I.J."/>
            <person name="Slot J."/>
            <person name="Sipos G."/>
            <person name="Plett J."/>
            <person name="Nagy L.G."/>
            <person name="Grigoriev I.V."/>
        </authorList>
    </citation>
    <scope>NUCLEOTIDE SEQUENCE</scope>
    <source>
        <strain evidence="16">FPL87.14</strain>
    </source>
</reference>
<dbReference type="Pfam" id="PF00550">
    <property type="entry name" value="PP-binding"/>
    <property type="match status" value="1"/>
</dbReference>
<keyword evidence="4" id="KW-0813">Transport</keyword>
<evidence type="ECO:0000313" key="16">
    <source>
        <dbReference type="EMBL" id="KAK0456540.1"/>
    </source>
</evidence>
<evidence type="ECO:0000256" key="14">
    <source>
        <dbReference type="RuleBase" id="RU000722"/>
    </source>
</evidence>
<evidence type="ECO:0000256" key="1">
    <source>
        <dbReference type="ARBA" id="ARBA00004173"/>
    </source>
</evidence>
<keyword evidence="12" id="KW-0496">Mitochondrion</keyword>
<evidence type="ECO:0000256" key="8">
    <source>
        <dbReference type="ARBA" id="ARBA00022832"/>
    </source>
</evidence>
<keyword evidence="7" id="KW-0597">Phosphoprotein</keyword>
<dbReference type="GO" id="GO:0000036">
    <property type="term" value="F:acyl carrier activity"/>
    <property type="evidence" value="ECO:0007669"/>
    <property type="project" value="TreeGrafter"/>
</dbReference>
<organism evidence="16 17">
    <name type="scientific">Armillaria borealis</name>
    <dbReference type="NCBI Taxonomy" id="47425"/>
    <lineage>
        <taxon>Eukaryota</taxon>
        <taxon>Fungi</taxon>
        <taxon>Dikarya</taxon>
        <taxon>Basidiomycota</taxon>
        <taxon>Agaricomycotina</taxon>
        <taxon>Agaricomycetes</taxon>
        <taxon>Agaricomycetidae</taxon>
        <taxon>Agaricales</taxon>
        <taxon>Marasmiineae</taxon>
        <taxon>Physalacriaceae</taxon>
        <taxon>Armillaria</taxon>
    </lineage>
</organism>
<dbReference type="InterPro" id="IPR009081">
    <property type="entry name" value="PP-bd_ACP"/>
</dbReference>
<evidence type="ECO:0000259" key="15">
    <source>
        <dbReference type="PROSITE" id="PS50075"/>
    </source>
</evidence>
<evidence type="ECO:0000313" key="17">
    <source>
        <dbReference type="Proteomes" id="UP001175226"/>
    </source>
</evidence>
<dbReference type="HAMAP" id="MF_01217">
    <property type="entry name" value="Acyl_carrier"/>
    <property type="match status" value="1"/>
</dbReference>
<dbReference type="InterPro" id="IPR036736">
    <property type="entry name" value="ACP-like_sf"/>
</dbReference>
<evidence type="ECO:0000256" key="6">
    <source>
        <dbReference type="ARBA" id="ARBA00022516"/>
    </source>
</evidence>
<gene>
    <name evidence="16" type="ORF">EV421DRAFT_1753088</name>
</gene>
<name>A0AA39KAT2_9AGAR</name>
<dbReference type="PANTHER" id="PTHR20863:SF28">
    <property type="entry name" value="ACYL CARRIER PROTEIN, MITOCHONDRIAL"/>
    <property type="match status" value="1"/>
</dbReference>
<keyword evidence="6 14" id="KW-0444">Lipid biosynthesis</keyword>
<sequence length="118" mass="13138">MSFLRLAARPASLSRPLLSVYYSQRQLPARWYSAAAGLTKEAIENRVLSVFKGFEKVKAEQLGPSTSFKNLGLDSLDAVEVVMAVEEEFSIEIPDEAADEMETVEQVIKYISETPEAH</sequence>
<comment type="function">
    <text evidence="14">Carrier of the growing fatty acid chain in fatty acid biosynthesis.</text>
</comment>
<dbReference type="AlphaFoldDB" id="A0AA39KAT2"/>
<evidence type="ECO:0000256" key="12">
    <source>
        <dbReference type="ARBA" id="ARBA00023128"/>
    </source>
</evidence>
<keyword evidence="5 14" id="KW-0596">Phosphopantetheine</keyword>
<evidence type="ECO:0000256" key="4">
    <source>
        <dbReference type="ARBA" id="ARBA00022448"/>
    </source>
</evidence>
<dbReference type="EMBL" id="JAUEPT010000001">
    <property type="protein sequence ID" value="KAK0456540.1"/>
    <property type="molecule type" value="Genomic_DNA"/>
</dbReference>
<evidence type="ECO:0000256" key="7">
    <source>
        <dbReference type="ARBA" id="ARBA00022553"/>
    </source>
</evidence>
<dbReference type="FunFam" id="1.10.1200.10:FF:000003">
    <property type="entry name" value="Acyl carrier protein"/>
    <property type="match status" value="1"/>
</dbReference>
<dbReference type="PANTHER" id="PTHR20863">
    <property type="entry name" value="ACYL CARRIER PROTEIN"/>
    <property type="match status" value="1"/>
</dbReference>
<dbReference type="InterPro" id="IPR003231">
    <property type="entry name" value="ACP"/>
</dbReference>
<dbReference type="Gene3D" id="1.10.1200.10">
    <property type="entry name" value="ACP-like"/>
    <property type="match status" value="1"/>
</dbReference>
<comment type="subcellular location">
    <subcellularLocation>
        <location evidence="1">Mitochondrion</location>
    </subcellularLocation>
</comment>
<dbReference type="NCBIfam" id="TIGR00517">
    <property type="entry name" value="acyl_carrier"/>
    <property type="match status" value="1"/>
</dbReference>
<dbReference type="PROSITE" id="PS50075">
    <property type="entry name" value="CARRIER"/>
    <property type="match status" value="1"/>
</dbReference>
<evidence type="ECO:0000256" key="13">
    <source>
        <dbReference type="ARBA" id="ARBA00023160"/>
    </source>
</evidence>
<comment type="caution">
    <text evidence="16">The sequence shown here is derived from an EMBL/GenBank/DDBJ whole genome shotgun (WGS) entry which is preliminary data.</text>
</comment>
<evidence type="ECO:0000256" key="3">
    <source>
        <dbReference type="ARBA" id="ARBA00010930"/>
    </source>
</evidence>
<dbReference type="SUPFAM" id="SSF47336">
    <property type="entry name" value="ACP-like"/>
    <property type="match status" value="1"/>
</dbReference>
<keyword evidence="10" id="KW-0249">Electron transport</keyword>
<evidence type="ECO:0000256" key="9">
    <source>
        <dbReference type="ARBA" id="ARBA00022946"/>
    </source>
</evidence>
<keyword evidence="8" id="KW-0276">Fatty acid metabolism</keyword>
<evidence type="ECO:0000256" key="10">
    <source>
        <dbReference type="ARBA" id="ARBA00022982"/>
    </source>
</evidence>
<keyword evidence="17" id="KW-1185">Reference proteome</keyword>
<keyword evidence="9" id="KW-0809">Transit peptide</keyword>
<keyword evidence="13 14" id="KW-0275">Fatty acid biosynthesis</keyword>
<accession>A0AA39KAT2</accession>
<feature type="domain" description="Carrier" evidence="15">
    <location>
        <begin position="41"/>
        <end position="115"/>
    </location>
</feature>
<evidence type="ECO:0000256" key="11">
    <source>
        <dbReference type="ARBA" id="ARBA00023098"/>
    </source>
</evidence>
<proteinExistence type="inferred from homology"/>
<evidence type="ECO:0000256" key="2">
    <source>
        <dbReference type="ARBA" id="ARBA00005194"/>
    </source>
</evidence>
<evidence type="ECO:0000256" key="5">
    <source>
        <dbReference type="ARBA" id="ARBA00022450"/>
    </source>
</evidence>
<keyword evidence="11" id="KW-0443">Lipid metabolism</keyword>
<protein>
    <recommendedName>
        <fullName evidence="14">Acyl carrier protein</fullName>
    </recommendedName>
</protein>
<dbReference type="Proteomes" id="UP001175226">
    <property type="component" value="Unassembled WGS sequence"/>
</dbReference>
<comment type="pathway">
    <text evidence="2">Lipid metabolism; fatty acid biosynthesis.</text>
</comment>
<dbReference type="GO" id="GO:0099128">
    <property type="term" value="C:mitochondrial [2Fe-2S] assembly complex"/>
    <property type="evidence" value="ECO:0007669"/>
    <property type="project" value="UniProtKB-ARBA"/>
</dbReference>
<dbReference type="GO" id="GO:0000035">
    <property type="term" value="F:acyl binding"/>
    <property type="evidence" value="ECO:0007669"/>
    <property type="project" value="TreeGrafter"/>
</dbReference>